<dbReference type="SUPFAM" id="SSF51197">
    <property type="entry name" value="Clavaminate synthase-like"/>
    <property type="match status" value="1"/>
</dbReference>
<evidence type="ECO:0000313" key="2">
    <source>
        <dbReference type="Proteomes" id="UP000184387"/>
    </source>
</evidence>
<dbReference type="AlphaFoldDB" id="A0A1M6ASD8"/>
<dbReference type="EMBL" id="FQZF01000002">
    <property type="protein sequence ID" value="SHI39382.1"/>
    <property type="molecule type" value="Genomic_DNA"/>
</dbReference>
<dbReference type="InterPro" id="IPR008775">
    <property type="entry name" value="Phytyl_CoA_dOase-like"/>
</dbReference>
<dbReference type="Proteomes" id="UP000184387">
    <property type="component" value="Unassembled WGS sequence"/>
</dbReference>
<keyword evidence="1" id="KW-0560">Oxidoreductase</keyword>
<gene>
    <name evidence="1" type="ORF">SAMN02745194_00235</name>
</gene>
<evidence type="ECO:0000313" key="1">
    <source>
        <dbReference type="EMBL" id="SHI39382.1"/>
    </source>
</evidence>
<protein>
    <submittedName>
        <fullName evidence="1">Phytanoyl-CoA dioxygenase (PhyH)</fullName>
    </submittedName>
</protein>
<reference evidence="1 2" key="1">
    <citation type="submission" date="2016-11" db="EMBL/GenBank/DDBJ databases">
        <authorList>
            <person name="Jaros S."/>
            <person name="Januszkiewicz K."/>
            <person name="Wedrychowicz H."/>
        </authorList>
    </citation>
    <scope>NUCLEOTIDE SEQUENCE [LARGE SCALE GENOMIC DNA]</scope>
    <source>
        <strain evidence="1 2">DSM 14916</strain>
    </source>
</reference>
<dbReference type="Pfam" id="PF05721">
    <property type="entry name" value="PhyH"/>
    <property type="match status" value="1"/>
</dbReference>
<dbReference type="RefSeq" id="WP_073130486.1">
    <property type="nucleotide sequence ID" value="NZ_FQZF01000002.1"/>
</dbReference>
<dbReference type="Gene3D" id="2.60.120.620">
    <property type="entry name" value="q2cbj1_9rhob like domain"/>
    <property type="match status" value="1"/>
</dbReference>
<keyword evidence="1" id="KW-0223">Dioxygenase</keyword>
<name>A0A1M6ASD8_9PROT</name>
<keyword evidence="2" id="KW-1185">Reference proteome</keyword>
<dbReference type="STRING" id="198092.SAMN02745194_00235"/>
<proteinExistence type="predicted"/>
<organism evidence="1 2">
    <name type="scientific">Muricoccus roseus</name>
    <dbReference type="NCBI Taxonomy" id="198092"/>
    <lineage>
        <taxon>Bacteria</taxon>
        <taxon>Pseudomonadati</taxon>
        <taxon>Pseudomonadota</taxon>
        <taxon>Alphaproteobacteria</taxon>
        <taxon>Acetobacterales</taxon>
        <taxon>Roseomonadaceae</taxon>
        <taxon>Muricoccus</taxon>
    </lineage>
</organism>
<accession>A0A1M6ASD8</accession>
<dbReference type="GO" id="GO:0016706">
    <property type="term" value="F:2-oxoglutarate-dependent dioxygenase activity"/>
    <property type="evidence" value="ECO:0007669"/>
    <property type="project" value="UniProtKB-ARBA"/>
</dbReference>
<sequence length="265" mass="29433">MTDHAKPGLEEFDWLMRTKGWVLFRNVVPAAQLGPIREAVLRSIEDCGQRQVALGATAAPDGTSHHALGQYPALDEFLAGRWLAEEVGHYFGGAPFILHAFNPVCVDPGATSYVHAIHRDVRTHGGDFRLMLNMLVMVDPFTLENGATYVLSGSQRCPQPPPEALFRDGAERLTGPAGSIVLFDSNLWHAAGENRSGTPRAALTLSFSRAFIKQQMDYPRFLGPDYGRRLSPEMRQLLGYNAMVPTSYEEFYRPRALRLYKGDQG</sequence>